<name>A0AAV7TSU3_PLEWA</name>
<gene>
    <name evidence="2" type="ORF">NDU88_004896</name>
</gene>
<dbReference type="EMBL" id="JANPWB010000006">
    <property type="protein sequence ID" value="KAJ1179662.1"/>
    <property type="molecule type" value="Genomic_DNA"/>
</dbReference>
<sequence length="299" mass="32802">MELSHILEWSDDSDQGGGEVRDQEVEEDGLVFKVHPPIRTYDSFGRSEAGREEVVRAWGPEFKRETLSVGVRSFSDIDVGFLQGIQCGSAEGDPGELLAGSEPWEEEEVTAGPSTASWTGYRHGGKAVRAKDVVKQYATGLGFAPPSGRVSKGKRPGYASQGEGHKTALRRPRVSAAQLEELIKKARFGNQSGDTDTDERESGDSLDFDEDSVEEGEIRDEEKGNSMEKHTYCSGQSPTLLQSGRGSVKWTNHTGRIQFRSSRAASYAANRVKRLGLPSNALDVKPAEGNEKRRWTPRT</sequence>
<feature type="compositionally biased region" description="Polar residues" evidence="1">
    <location>
        <begin position="233"/>
        <end position="247"/>
    </location>
</feature>
<feature type="compositionally biased region" description="Acidic residues" evidence="1">
    <location>
        <begin position="195"/>
        <end position="219"/>
    </location>
</feature>
<evidence type="ECO:0000256" key="1">
    <source>
        <dbReference type="SAM" id="MobiDB-lite"/>
    </source>
</evidence>
<feature type="region of interest" description="Disordered" evidence="1">
    <location>
        <begin position="1"/>
        <end position="29"/>
    </location>
</feature>
<evidence type="ECO:0000313" key="3">
    <source>
        <dbReference type="Proteomes" id="UP001066276"/>
    </source>
</evidence>
<organism evidence="2 3">
    <name type="scientific">Pleurodeles waltl</name>
    <name type="common">Iberian ribbed newt</name>
    <dbReference type="NCBI Taxonomy" id="8319"/>
    <lineage>
        <taxon>Eukaryota</taxon>
        <taxon>Metazoa</taxon>
        <taxon>Chordata</taxon>
        <taxon>Craniata</taxon>
        <taxon>Vertebrata</taxon>
        <taxon>Euteleostomi</taxon>
        <taxon>Amphibia</taxon>
        <taxon>Batrachia</taxon>
        <taxon>Caudata</taxon>
        <taxon>Salamandroidea</taxon>
        <taxon>Salamandridae</taxon>
        <taxon>Pleurodelinae</taxon>
        <taxon>Pleurodeles</taxon>
    </lineage>
</organism>
<reference evidence="2" key="1">
    <citation type="journal article" date="2022" name="bioRxiv">
        <title>Sequencing and chromosome-scale assembly of the giantPleurodeles waltlgenome.</title>
        <authorList>
            <person name="Brown T."/>
            <person name="Elewa A."/>
            <person name="Iarovenko S."/>
            <person name="Subramanian E."/>
            <person name="Araus A.J."/>
            <person name="Petzold A."/>
            <person name="Susuki M."/>
            <person name="Suzuki K.-i.T."/>
            <person name="Hayashi T."/>
            <person name="Toyoda A."/>
            <person name="Oliveira C."/>
            <person name="Osipova E."/>
            <person name="Leigh N.D."/>
            <person name="Simon A."/>
            <person name="Yun M.H."/>
        </authorList>
    </citation>
    <scope>NUCLEOTIDE SEQUENCE</scope>
    <source>
        <strain evidence="2">20211129_DDA</strain>
        <tissue evidence="2">Liver</tissue>
    </source>
</reference>
<protein>
    <submittedName>
        <fullName evidence="2">Uncharacterized protein</fullName>
    </submittedName>
</protein>
<keyword evidence="3" id="KW-1185">Reference proteome</keyword>
<evidence type="ECO:0000313" key="2">
    <source>
        <dbReference type="EMBL" id="KAJ1179662.1"/>
    </source>
</evidence>
<dbReference type="Proteomes" id="UP001066276">
    <property type="component" value="Chromosome 3_2"/>
</dbReference>
<dbReference type="AlphaFoldDB" id="A0AAV7TSU3"/>
<feature type="compositionally biased region" description="Basic and acidic residues" evidence="1">
    <location>
        <begin position="285"/>
        <end position="299"/>
    </location>
</feature>
<feature type="region of interest" description="Disordered" evidence="1">
    <location>
        <begin position="140"/>
        <end position="172"/>
    </location>
</feature>
<accession>A0AAV7TSU3</accession>
<comment type="caution">
    <text evidence="2">The sequence shown here is derived from an EMBL/GenBank/DDBJ whole genome shotgun (WGS) entry which is preliminary data.</text>
</comment>
<proteinExistence type="predicted"/>
<feature type="region of interest" description="Disordered" evidence="1">
    <location>
        <begin position="277"/>
        <end position="299"/>
    </location>
</feature>
<feature type="compositionally biased region" description="Basic and acidic residues" evidence="1">
    <location>
        <begin position="220"/>
        <end position="231"/>
    </location>
</feature>
<feature type="region of interest" description="Disordered" evidence="1">
    <location>
        <begin position="184"/>
        <end position="247"/>
    </location>
</feature>